<dbReference type="PRINTS" id="PR00364">
    <property type="entry name" value="DISEASERSIST"/>
</dbReference>
<dbReference type="FunFam" id="1.10.10.10:FF:000322">
    <property type="entry name" value="Probable disease resistance protein At1g63360"/>
    <property type="match status" value="1"/>
</dbReference>
<dbReference type="Gene3D" id="1.10.8.430">
    <property type="entry name" value="Helical domain of apoptotic protease-activating factors"/>
    <property type="match status" value="1"/>
</dbReference>
<dbReference type="Pfam" id="PF18052">
    <property type="entry name" value="Rx_N"/>
    <property type="match status" value="1"/>
</dbReference>
<keyword evidence="2" id="KW-0433">Leucine-rich repeat</keyword>
<feature type="domain" description="Disease resistance protein winged helix" evidence="10">
    <location>
        <begin position="433"/>
        <end position="501"/>
    </location>
</feature>
<evidence type="ECO:0000259" key="8">
    <source>
        <dbReference type="Pfam" id="PF00931"/>
    </source>
</evidence>
<dbReference type="SUPFAM" id="SSF52058">
    <property type="entry name" value="L domain-like"/>
    <property type="match status" value="1"/>
</dbReference>
<feature type="domain" description="NB-ARC" evidence="8">
    <location>
        <begin position="193"/>
        <end position="346"/>
    </location>
</feature>
<dbReference type="InterPro" id="IPR036388">
    <property type="entry name" value="WH-like_DNA-bd_sf"/>
</dbReference>
<dbReference type="Gene3D" id="3.40.50.300">
    <property type="entry name" value="P-loop containing nucleotide triphosphate hydrolases"/>
    <property type="match status" value="1"/>
</dbReference>
<dbReference type="Pfam" id="PF13855">
    <property type="entry name" value="LRR_8"/>
    <property type="match status" value="1"/>
</dbReference>
<evidence type="ECO:0000313" key="13">
    <source>
        <dbReference type="Proteomes" id="UP001140206"/>
    </source>
</evidence>
<dbReference type="GO" id="GO:0002758">
    <property type="term" value="P:innate immune response-activating signaling pathway"/>
    <property type="evidence" value="ECO:0007669"/>
    <property type="project" value="UniProtKB-ARBA"/>
</dbReference>
<keyword evidence="4" id="KW-0547">Nucleotide-binding</keyword>
<evidence type="ECO:0000313" key="12">
    <source>
        <dbReference type="EMBL" id="KAJ4787671.1"/>
    </source>
</evidence>
<dbReference type="SMART" id="SM00369">
    <property type="entry name" value="LRR_TYP"/>
    <property type="match status" value="4"/>
</dbReference>
<dbReference type="Gene3D" id="1.10.10.10">
    <property type="entry name" value="Winged helix-like DNA-binding domain superfamily/Winged helix DNA-binding domain"/>
    <property type="match status" value="1"/>
</dbReference>
<dbReference type="Proteomes" id="UP001140206">
    <property type="component" value="Chromosome 2"/>
</dbReference>
<protein>
    <submittedName>
        <fullName evidence="12">Disease resistance protein (CC-NBS-LRR)</fullName>
    </submittedName>
</protein>
<dbReference type="InterPro" id="IPR038005">
    <property type="entry name" value="RX-like_CC"/>
</dbReference>
<dbReference type="InterPro" id="IPR027417">
    <property type="entry name" value="P-loop_NTPase"/>
</dbReference>
<dbReference type="GO" id="GO:0009626">
    <property type="term" value="P:plant-type hypersensitive response"/>
    <property type="evidence" value="ECO:0007669"/>
    <property type="project" value="UniProtKB-ARBA"/>
</dbReference>
<feature type="coiled-coil region" evidence="7">
    <location>
        <begin position="111"/>
        <end position="138"/>
    </location>
</feature>
<evidence type="ECO:0000256" key="7">
    <source>
        <dbReference type="SAM" id="Coils"/>
    </source>
</evidence>
<dbReference type="InterPro" id="IPR058922">
    <property type="entry name" value="WHD_DRP"/>
</dbReference>
<dbReference type="Gene3D" id="1.20.5.4130">
    <property type="match status" value="1"/>
</dbReference>
<comment type="caution">
    <text evidence="12">The sequence shown here is derived from an EMBL/GenBank/DDBJ whole genome shotgun (WGS) entry which is preliminary data.</text>
</comment>
<dbReference type="GO" id="GO:0043531">
    <property type="term" value="F:ADP binding"/>
    <property type="evidence" value="ECO:0007669"/>
    <property type="project" value="InterPro"/>
</dbReference>
<dbReference type="Pfam" id="PF23559">
    <property type="entry name" value="WHD_DRP"/>
    <property type="match status" value="1"/>
</dbReference>
<keyword evidence="7" id="KW-0175">Coiled coil</keyword>
<dbReference type="InterPro" id="IPR003591">
    <property type="entry name" value="Leu-rich_rpt_typical-subtyp"/>
</dbReference>
<sequence length="1062" mass="121761">MAMILQAFVGNISSRLTKMAADEVGMLLGIPGQIEKLVNTVRDIQCVLSDAERKQINSSAIQRWLMELKDVMYDADDLIDTWQIKTEDCVSSSKFSWSVSLISSFNKTKFAHEIGTKIKELNSRLEEISKKKSDLGLNELLEDVRPFKYSRSNSDISLKTDPSIVLADIVGDKIEEDTELLVKWLTTEEKGVTENVNVFVVVGMPGIGKTTLAKKVFNDLRIQEEFHLKFWVCVSKDLKGAELLKCIIREAGGCHGAAEERSELVPMLKRLVRGKKFFLVLDDVWPESQNVWDGLLRDAMIGGARGSRLLVTTRDGNVARFMNATTTHSVEKLSDEDAWSLLIKQAAIDQIKSEILKDIGLQLVKKCDGLPLSLKAIGGVLRRRDKNEVEWQKILKSDFWSVVDLPSEFHRAFHLSYDDLPSNLKQCFLFCSLYPEDFMFERVQLVYLWLAEGFLCDEGSLSFVELGKDYYNELISRNFLEVSPEYYDKKRCKMHDLLRSFAGYLTKGENFIIRKNVLSRKSESFLKLRRLSIEGTTKDLEFCKKEKYLRTLLLIDNRTGDVLQDMLLLFSQLRTLDLANSNITRLSDSFCGLEHLRFLNLSRSKLQSLPNSIGNLRRLVYLNLDNCEQLSHVPSSIFDLLDLGYLSIYNTKVMLFPLGLRKLEKLIQFHGFKPYKNSSNSFSSLEDLGTMYQISELSLYSLDKALDVTAAKKANLQDKVHLFRLRFSYTPNQGSQVPTIEEKNVVEDVLNELRPPPSLKILTINGYYGHQLPNWLHVGTDPSNLKFLRYLELTNCECFRQLSSLGQLSNLDLLRIKGAISITKIGREFLLDDGKDHIRTEVTHSSIVPFAQLNKLYFMRMSNWVEWLWEEDQPAMPKLKKLFIEDCPKLSSLPKGLLHHATSLELLQIGNCETIKYVENLQSVKDLRIFNNSNLYKISNVPNISFIRISECPNLKILENLKRFHRMELSDILMETLPEYLITTMPEKLTIWCKNELLVKITCQGIGGSEWKKFEHIHVVKVYSNDQSLYAEYRKSPFSFTTNVDQQKQSNSISSEDEESAG</sequence>
<evidence type="ECO:0000256" key="4">
    <source>
        <dbReference type="ARBA" id="ARBA00022741"/>
    </source>
</evidence>
<feature type="domain" description="R13L1/DRL21-like LRR repeat region" evidence="11">
    <location>
        <begin position="685"/>
        <end position="818"/>
    </location>
</feature>
<keyword evidence="5" id="KW-0611">Plant defense</keyword>
<dbReference type="PANTHER" id="PTHR36766">
    <property type="entry name" value="PLANT BROAD-SPECTRUM MILDEW RESISTANCE PROTEIN RPW8"/>
    <property type="match status" value="1"/>
</dbReference>
<dbReference type="InterPro" id="IPR002182">
    <property type="entry name" value="NB-ARC"/>
</dbReference>
<dbReference type="CDD" id="cd14798">
    <property type="entry name" value="RX-CC_like"/>
    <property type="match status" value="1"/>
</dbReference>
<dbReference type="EMBL" id="JAMFTS010000002">
    <property type="protein sequence ID" value="KAJ4787671.1"/>
    <property type="molecule type" value="Genomic_DNA"/>
</dbReference>
<evidence type="ECO:0000259" key="10">
    <source>
        <dbReference type="Pfam" id="PF23559"/>
    </source>
</evidence>
<evidence type="ECO:0000259" key="11">
    <source>
        <dbReference type="Pfam" id="PF25019"/>
    </source>
</evidence>
<dbReference type="InterPro" id="IPR041118">
    <property type="entry name" value="Rx_N"/>
</dbReference>
<dbReference type="GO" id="GO:0042742">
    <property type="term" value="P:defense response to bacterium"/>
    <property type="evidence" value="ECO:0007669"/>
    <property type="project" value="UniProtKB-ARBA"/>
</dbReference>
<evidence type="ECO:0000256" key="6">
    <source>
        <dbReference type="ARBA" id="ARBA00022840"/>
    </source>
</evidence>
<dbReference type="InterPro" id="IPR042197">
    <property type="entry name" value="Apaf_helical"/>
</dbReference>
<dbReference type="InterPro" id="IPR032675">
    <property type="entry name" value="LRR_dom_sf"/>
</dbReference>
<keyword evidence="6" id="KW-0067">ATP-binding</keyword>
<reference evidence="12" key="1">
    <citation type="submission" date="2022-08" db="EMBL/GenBank/DDBJ databases">
        <authorList>
            <person name="Marques A."/>
        </authorList>
    </citation>
    <scope>NUCLEOTIDE SEQUENCE</scope>
    <source>
        <strain evidence="12">RhyPub2mFocal</strain>
        <tissue evidence="12">Leaves</tissue>
    </source>
</reference>
<dbReference type="Gene3D" id="3.80.10.10">
    <property type="entry name" value="Ribonuclease Inhibitor"/>
    <property type="match status" value="2"/>
</dbReference>
<dbReference type="SUPFAM" id="SSF52540">
    <property type="entry name" value="P-loop containing nucleoside triphosphate hydrolases"/>
    <property type="match status" value="1"/>
</dbReference>
<evidence type="ECO:0000256" key="2">
    <source>
        <dbReference type="ARBA" id="ARBA00022614"/>
    </source>
</evidence>
<evidence type="ECO:0000259" key="9">
    <source>
        <dbReference type="Pfam" id="PF18052"/>
    </source>
</evidence>
<keyword evidence="3" id="KW-0677">Repeat</keyword>
<dbReference type="InterPro" id="IPR056789">
    <property type="entry name" value="LRR_R13L1-DRL21"/>
</dbReference>
<comment type="similarity">
    <text evidence="1">Belongs to the disease resistance NB-LRR family.</text>
</comment>
<dbReference type="PANTHER" id="PTHR36766:SF70">
    <property type="entry name" value="DISEASE RESISTANCE PROTEIN RGA4"/>
    <property type="match status" value="1"/>
</dbReference>
<evidence type="ECO:0000256" key="5">
    <source>
        <dbReference type="ARBA" id="ARBA00022821"/>
    </source>
</evidence>
<organism evidence="12 13">
    <name type="scientific">Rhynchospora pubera</name>
    <dbReference type="NCBI Taxonomy" id="906938"/>
    <lineage>
        <taxon>Eukaryota</taxon>
        <taxon>Viridiplantae</taxon>
        <taxon>Streptophyta</taxon>
        <taxon>Embryophyta</taxon>
        <taxon>Tracheophyta</taxon>
        <taxon>Spermatophyta</taxon>
        <taxon>Magnoliopsida</taxon>
        <taxon>Liliopsida</taxon>
        <taxon>Poales</taxon>
        <taxon>Cyperaceae</taxon>
        <taxon>Cyperoideae</taxon>
        <taxon>Rhynchosporeae</taxon>
        <taxon>Rhynchospora</taxon>
    </lineage>
</organism>
<evidence type="ECO:0000256" key="1">
    <source>
        <dbReference type="ARBA" id="ARBA00008894"/>
    </source>
</evidence>
<dbReference type="Pfam" id="PF25019">
    <property type="entry name" value="LRR_R13L1-DRL21"/>
    <property type="match status" value="1"/>
</dbReference>
<keyword evidence="13" id="KW-1185">Reference proteome</keyword>
<dbReference type="InterPro" id="IPR001611">
    <property type="entry name" value="Leu-rich_rpt"/>
</dbReference>
<gene>
    <name evidence="12" type="ORF">LUZ62_038917</name>
</gene>
<dbReference type="GO" id="GO:0005524">
    <property type="term" value="F:ATP binding"/>
    <property type="evidence" value="ECO:0007669"/>
    <property type="project" value="UniProtKB-KW"/>
</dbReference>
<accession>A0AAV8F7K5</accession>
<name>A0AAV8F7K5_9POAL</name>
<feature type="domain" description="Disease resistance N-terminal" evidence="9">
    <location>
        <begin position="8"/>
        <end position="96"/>
    </location>
</feature>
<proteinExistence type="inferred from homology"/>
<dbReference type="AlphaFoldDB" id="A0AAV8F7K5"/>
<dbReference type="Pfam" id="PF00931">
    <property type="entry name" value="NB-ARC"/>
    <property type="match status" value="1"/>
</dbReference>
<evidence type="ECO:0000256" key="3">
    <source>
        <dbReference type="ARBA" id="ARBA00022737"/>
    </source>
</evidence>